<dbReference type="GO" id="GO:0046872">
    <property type="term" value="F:metal ion binding"/>
    <property type="evidence" value="ECO:0007669"/>
    <property type="project" value="UniProtKB-KW"/>
</dbReference>
<dbReference type="PIRSF" id="PIRSF000106">
    <property type="entry name" value="ME"/>
    <property type="match status" value="1"/>
</dbReference>
<dbReference type="SMART" id="SM01274">
    <property type="entry name" value="malic"/>
    <property type="match status" value="1"/>
</dbReference>
<dbReference type="GO" id="GO:0051287">
    <property type="term" value="F:NAD binding"/>
    <property type="evidence" value="ECO:0007669"/>
    <property type="project" value="InterPro"/>
</dbReference>
<dbReference type="FunFam" id="3.40.50.720:FF:000095">
    <property type="entry name" value="NADP-dependent malic enzyme"/>
    <property type="match status" value="1"/>
</dbReference>
<dbReference type="PANTHER" id="PTHR43237">
    <property type="entry name" value="NADP-DEPENDENT MALIC ENZYME"/>
    <property type="match status" value="1"/>
</dbReference>
<evidence type="ECO:0000256" key="1">
    <source>
        <dbReference type="ARBA" id="ARBA00001936"/>
    </source>
</evidence>
<gene>
    <name evidence="10" type="ORF">CCE28_08630</name>
</gene>
<dbReference type="PANTHER" id="PTHR43237:SF4">
    <property type="entry name" value="NADP-DEPENDENT MALIC ENZYME"/>
    <property type="match status" value="1"/>
</dbReference>
<dbReference type="CDD" id="cd05311">
    <property type="entry name" value="NAD_bind_2_malic_enz"/>
    <property type="match status" value="1"/>
</dbReference>
<dbReference type="EMBL" id="NIBG01000006">
    <property type="protein sequence ID" value="PAB59625.1"/>
    <property type="molecule type" value="Genomic_DNA"/>
</dbReference>
<dbReference type="InterPro" id="IPR012301">
    <property type="entry name" value="Malic_N_dom"/>
</dbReference>
<dbReference type="InterPro" id="IPR001891">
    <property type="entry name" value="Malic_OxRdtase"/>
</dbReference>
<organism evidence="10 11">
    <name type="scientific">Anaeromicrobium sediminis</name>
    <dbReference type="NCBI Taxonomy" id="1478221"/>
    <lineage>
        <taxon>Bacteria</taxon>
        <taxon>Bacillati</taxon>
        <taxon>Bacillota</taxon>
        <taxon>Clostridia</taxon>
        <taxon>Peptostreptococcales</taxon>
        <taxon>Thermotaleaceae</taxon>
        <taxon>Anaeromicrobium</taxon>
    </lineage>
</organism>
<dbReference type="RefSeq" id="WP_095133003.1">
    <property type="nucleotide sequence ID" value="NZ_NIBG01000006.1"/>
</dbReference>
<comment type="caution">
    <text evidence="10">The sequence shown here is derived from an EMBL/GenBank/DDBJ whole genome shotgun (WGS) entry which is preliminary data.</text>
</comment>
<dbReference type="SUPFAM" id="SSF51735">
    <property type="entry name" value="NAD(P)-binding Rossmann-fold domains"/>
    <property type="match status" value="1"/>
</dbReference>
<feature type="domain" description="Malic enzyme NAD-binding" evidence="8">
    <location>
        <begin position="160"/>
        <end position="383"/>
    </location>
</feature>
<sequence length="390" mass="41927">MDYSKKALEVHEEYKGKISVVSKVAVTNKEELSIAYTPGVAEPCRKIAENKEDVYKYTSKGNLVAVVSDGTAVLGLGDIGPEAAMPVMEGKAVLFKEFAGVDAFPICVDTKDVDEIVDLVKKLAPTFGGINLEDISAPRCIEIEKRLKEELDIPVFHDDQHGTAIVTTAGLINALKLVNKKWEDIKIVVNGSGAAGSAIVKMLLNMNSKNILVCGRNGILYEGKEGNDALKEELAKITNPNNEKGLLKDAMKNADVFIGVSAPDVVTKEMVASMNKDAIIFAMANPIPEIMPHLAKEAGARIVGSGRSDFANQINNVLAFPGIFKGALAVRASDINEEMKVAAANAIAQIIQESELHEEYIIPKPFDTRIVKAVAKAVEKAAKDTGISRI</sequence>
<keyword evidence="3 7" id="KW-0479">Metal-binding</keyword>
<dbReference type="Pfam" id="PF03949">
    <property type="entry name" value="Malic_M"/>
    <property type="match status" value="1"/>
</dbReference>
<comment type="similarity">
    <text evidence="2">Belongs to the malic enzymes family.</text>
</comment>
<accession>A0A267ML69</accession>
<reference evidence="10 11" key="1">
    <citation type="submission" date="2017-06" db="EMBL/GenBank/DDBJ databases">
        <title>Draft genome sequence of anaerobic fermentative bacterium Anaeromicrobium sediminis DY2726D isolated from West Pacific Ocean sediments.</title>
        <authorList>
            <person name="Zeng X."/>
        </authorList>
    </citation>
    <scope>NUCLEOTIDE SEQUENCE [LARGE SCALE GENOMIC DNA]</scope>
    <source>
        <strain evidence="10 11">DY2726D</strain>
    </source>
</reference>
<feature type="active site" description="Proton donor" evidence="5">
    <location>
        <position position="36"/>
    </location>
</feature>
<evidence type="ECO:0000256" key="4">
    <source>
        <dbReference type="ARBA" id="ARBA00023002"/>
    </source>
</evidence>
<protein>
    <submittedName>
        <fullName evidence="10">NAD-dependent malic enzyme</fullName>
    </submittedName>
</protein>
<dbReference type="InterPro" id="IPR045213">
    <property type="entry name" value="Malic_NAD-bd_bact_type"/>
</dbReference>
<dbReference type="AlphaFoldDB" id="A0A267ML69"/>
<proteinExistence type="inferred from homology"/>
<feature type="binding site" evidence="7">
    <location>
        <position position="134"/>
    </location>
    <ligand>
        <name>a divalent metal cation</name>
        <dbReference type="ChEBI" id="CHEBI:60240"/>
    </ligand>
</feature>
<dbReference type="GO" id="GO:0016616">
    <property type="term" value="F:oxidoreductase activity, acting on the CH-OH group of donors, NAD or NADP as acceptor"/>
    <property type="evidence" value="ECO:0007669"/>
    <property type="project" value="InterPro"/>
</dbReference>
<dbReference type="FunFam" id="3.40.50.10380:FF:000003">
    <property type="entry name" value="NADP-dependent malic enzyme"/>
    <property type="match status" value="1"/>
</dbReference>
<evidence type="ECO:0000256" key="2">
    <source>
        <dbReference type="ARBA" id="ARBA00008785"/>
    </source>
</evidence>
<dbReference type="SUPFAM" id="SSF53223">
    <property type="entry name" value="Aminoacid dehydrogenase-like, N-terminal domain"/>
    <property type="match status" value="1"/>
</dbReference>
<dbReference type="InterPro" id="IPR012302">
    <property type="entry name" value="Malic_NAD-bd"/>
</dbReference>
<comment type="cofactor">
    <cofactor evidence="7">
        <name>Mg(2+)</name>
        <dbReference type="ChEBI" id="CHEBI:18420"/>
    </cofactor>
    <cofactor evidence="7">
        <name>Mn(2+)</name>
        <dbReference type="ChEBI" id="CHEBI:29035"/>
    </cofactor>
    <text evidence="7">Divalent metal cations. Prefers magnesium or manganese.</text>
</comment>
<dbReference type="Gene3D" id="3.40.50.720">
    <property type="entry name" value="NAD(P)-binding Rossmann-like Domain"/>
    <property type="match status" value="1"/>
</dbReference>
<dbReference type="Gene3D" id="3.40.50.10380">
    <property type="entry name" value="Malic enzyme, N-terminal domain"/>
    <property type="match status" value="1"/>
</dbReference>
<evidence type="ECO:0000259" key="8">
    <source>
        <dbReference type="SMART" id="SM00919"/>
    </source>
</evidence>
<evidence type="ECO:0000313" key="11">
    <source>
        <dbReference type="Proteomes" id="UP000216024"/>
    </source>
</evidence>
<dbReference type="InterPro" id="IPR015884">
    <property type="entry name" value="Malic_enzyme_CS"/>
</dbReference>
<feature type="active site" description="Proton acceptor" evidence="5">
    <location>
        <position position="91"/>
    </location>
</feature>
<dbReference type="GO" id="GO:0004470">
    <property type="term" value="F:malic enzyme activity"/>
    <property type="evidence" value="ECO:0007669"/>
    <property type="project" value="InterPro"/>
</dbReference>
<dbReference type="SMART" id="SM00919">
    <property type="entry name" value="Malic_M"/>
    <property type="match status" value="1"/>
</dbReference>
<feature type="domain" description="Malic enzyme N-terminal" evidence="9">
    <location>
        <begin position="15"/>
        <end position="148"/>
    </location>
</feature>
<feature type="binding site" evidence="6">
    <location>
        <position position="285"/>
    </location>
    <ligand>
        <name>(S)-malate</name>
        <dbReference type="ChEBI" id="CHEBI:15589"/>
    </ligand>
</feature>
<dbReference type="InterPro" id="IPR036291">
    <property type="entry name" value="NAD(P)-bd_dom_sf"/>
</dbReference>
<evidence type="ECO:0000256" key="7">
    <source>
        <dbReference type="PIRSR" id="PIRSR000106-3"/>
    </source>
</evidence>
<name>A0A267ML69_9FIRM</name>
<evidence type="ECO:0000256" key="5">
    <source>
        <dbReference type="PIRSR" id="PIRSR000106-1"/>
    </source>
</evidence>
<dbReference type="PROSITE" id="PS00331">
    <property type="entry name" value="MALIC_ENZYMES"/>
    <property type="match status" value="1"/>
</dbReference>
<evidence type="ECO:0000256" key="3">
    <source>
        <dbReference type="ARBA" id="ARBA00022723"/>
    </source>
</evidence>
<dbReference type="Proteomes" id="UP000216024">
    <property type="component" value="Unassembled WGS sequence"/>
</dbReference>
<dbReference type="InterPro" id="IPR051674">
    <property type="entry name" value="Malate_Decarboxylase"/>
</dbReference>
<comment type="cofactor">
    <cofactor evidence="1">
        <name>Mn(2+)</name>
        <dbReference type="ChEBI" id="CHEBI:29035"/>
    </cofactor>
</comment>
<evidence type="ECO:0000259" key="9">
    <source>
        <dbReference type="SMART" id="SM01274"/>
    </source>
</evidence>
<keyword evidence="4" id="KW-0560">Oxidoreductase</keyword>
<feature type="binding site" evidence="7">
    <location>
        <position position="159"/>
    </location>
    <ligand>
        <name>a divalent metal cation</name>
        <dbReference type="ChEBI" id="CHEBI:60240"/>
    </ligand>
</feature>
<feature type="binding site" evidence="7">
    <location>
        <position position="133"/>
    </location>
    <ligand>
        <name>a divalent metal cation</name>
        <dbReference type="ChEBI" id="CHEBI:60240"/>
    </ligand>
</feature>
<dbReference type="Pfam" id="PF00390">
    <property type="entry name" value="malic"/>
    <property type="match status" value="1"/>
</dbReference>
<dbReference type="InterPro" id="IPR037062">
    <property type="entry name" value="Malic_N_dom_sf"/>
</dbReference>
<evidence type="ECO:0000313" key="10">
    <source>
        <dbReference type="EMBL" id="PAB59625.1"/>
    </source>
</evidence>
<dbReference type="InterPro" id="IPR046346">
    <property type="entry name" value="Aminoacid_DH-like_N_sf"/>
</dbReference>
<keyword evidence="11" id="KW-1185">Reference proteome</keyword>
<evidence type="ECO:0000256" key="6">
    <source>
        <dbReference type="PIRSR" id="PIRSR000106-2"/>
    </source>
</evidence>
<dbReference type="OrthoDB" id="9805787at2"/>
<feature type="binding site" evidence="6">
    <location>
        <position position="315"/>
    </location>
    <ligand>
        <name>(S)-malate</name>
        <dbReference type="ChEBI" id="CHEBI:15589"/>
    </ligand>
</feature>